<dbReference type="CDD" id="cd01448">
    <property type="entry name" value="TST_Repeat_1"/>
    <property type="match status" value="1"/>
</dbReference>
<organism evidence="5">
    <name type="scientific">Rhodosorus marinus</name>
    <dbReference type="NCBI Taxonomy" id="101924"/>
    <lineage>
        <taxon>Eukaryota</taxon>
        <taxon>Rhodophyta</taxon>
        <taxon>Stylonematophyceae</taxon>
        <taxon>Stylonematales</taxon>
        <taxon>Stylonemataceae</taxon>
        <taxon>Rhodosorus</taxon>
    </lineage>
</organism>
<dbReference type="Gene3D" id="3.40.250.10">
    <property type="entry name" value="Rhodanese-like domain"/>
    <property type="match status" value="1"/>
</dbReference>
<sequence length="246" mass="27363">MTVAFHSSVVLGFRRRAATMALKADVNGRALVSATWVNENRSSIGVVDSTWHLPHENRDAAKEHQTKRIPGSIFFDIDKVANLETGLPHMLPSAEFFRESLQALRIDVKRPVVFYSANCFVGFARAWWTFRAFGIEDVYVLDGGIEAWIAAGFPVDATEDRDEPDAEAEVPAVLRRESFVRSLDDVGKNIDTQKELLVDARSPAGRFDVRMPEPRAGEKQSDESIDPGLLAGIRKRSVHQSAQGSR</sequence>
<evidence type="ECO:0000256" key="3">
    <source>
        <dbReference type="SAM" id="MobiDB-lite"/>
    </source>
</evidence>
<dbReference type="AlphaFoldDB" id="A0A7S0G4I1"/>
<dbReference type="SMART" id="SM00450">
    <property type="entry name" value="RHOD"/>
    <property type="match status" value="1"/>
</dbReference>
<gene>
    <name evidence="5" type="ORF">RMAR0315_LOCUS6723</name>
</gene>
<feature type="compositionally biased region" description="Basic and acidic residues" evidence="3">
    <location>
        <begin position="207"/>
        <end position="222"/>
    </location>
</feature>
<protein>
    <recommendedName>
        <fullName evidence="4">Rhodanese domain-containing protein</fullName>
    </recommendedName>
</protein>
<evidence type="ECO:0000313" key="5">
    <source>
        <dbReference type="EMBL" id="CAD8396736.1"/>
    </source>
</evidence>
<reference evidence="5" key="1">
    <citation type="submission" date="2021-01" db="EMBL/GenBank/DDBJ databases">
        <authorList>
            <person name="Corre E."/>
            <person name="Pelletier E."/>
            <person name="Niang G."/>
            <person name="Scheremetjew M."/>
            <person name="Finn R."/>
            <person name="Kale V."/>
            <person name="Holt S."/>
            <person name="Cochrane G."/>
            <person name="Meng A."/>
            <person name="Brown T."/>
            <person name="Cohen L."/>
        </authorList>
    </citation>
    <scope>NUCLEOTIDE SEQUENCE</scope>
    <source>
        <strain evidence="5">UTEX LB 2760</strain>
    </source>
</reference>
<name>A0A7S0G4I1_9RHOD</name>
<keyword evidence="2" id="KW-0677">Repeat</keyword>
<evidence type="ECO:0000256" key="2">
    <source>
        <dbReference type="ARBA" id="ARBA00022737"/>
    </source>
</evidence>
<dbReference type="GO" id="GO:0005739">
    <property type="term" value="C:mitochondrion"/>
    <property type="evidence" value="ECO:0007669"/>
    <property type="project" value="TreeGrafter"/>
</dbReference>
<dbReference type="PANTHER" id="PTHR11364">
    <property type="entry name" value="THIOSULFATE SULFERTANSFERASE"/>
    <property type="match status" value="1"/>
</dbReference>
<dbReference type="PANTHER" id="PTHR11364:SF27">
    <property type="entry name" value="SULFURTRANSFERASE"/>
    <property type="match status" value="1"/>
</dbReference>
<evidence type="ECO:0000259" key="4">
    <source>
        <dbReference type="PROSITE" id="PS50206"/>
    </source>
</evidence>
<dbReference type="EMBL" id="HBEK01012205">
    <property type="protein sequence ID" value="CAD8396736.1"/>
    <property type="molecule type" value="Transcribed_RNA"/>
</dbReference>
<dbReference type="InterPro" id="IPR045078">
    <property type="entry name" value="TST/MPST-like"/>
</dbReference>
<dbReference type="GO" id="GO:0004792">
    <property type="term" value="F:thiosulfate-cyanide sulfurtransferase activity"/>
    <property type="evidence" value="ECO:0007669"/>
    <property type="project" value="TreeGrafter"/>
</dbReference>
<accession>A0A7S0G4I1</accession>
<dbReference type="PROSITE" id="PS50206">
    <property type="entry name" value="RHODANESE_3"/>
    <property type="match status" value="1"/>
</dbReference>
<feature type="region of interest" description="Disordered" evidence="3">
    <location>
        <begin position="205"/>
        <end position="246"/>
    </location>
</feature>
<dbReference type="InterPro" id="IPR001763">
    <property type="entry name" value="Rhodanese-like_dom"/>
</dbReference>
<dbReference type="Pfam" id="PF00581">
    <property type="entry name" value="Rhodanese"/>
    <property type="match status" value="1"/>
</dbReference>
<feature type="domain" description="Rhodanese" evidence="4">
    <location>
        <begin position="56"/>
        <end position="157"/>
    </location>
</feature>
<dbReference type="InterPro" id="IPR036873">
    <property type="entry name" value="Rhodanese-like_dom_sf"/>
</dbReference>
<proteinExistence type="predicted"/>
<keyword evidence="1" id="KW-0808">Transferase</keyword>
<evidence type="ECO:0000256" key="1">
    <source>
        <dbReference type="ARBA" id="ARBA00022679"/>
    </source>
</evidence>
<dbReference type="SUPFAM" id="SSF52821">
    <property type="entry name" value="Rhodanese/Cell cycle control phosphatase"/>
    <property type="match status" value="1"/>
</dbReference>